<feature type="compositionally biased region" description="Basic and acidic residues" evidence="1">
    <location>
        <begin position="343"/>
        <end position="364"/>
    </location>
</feature>
<evidence type="ECO:0000256" key="1">
    <source>
        <dbReference type="SAM" id="MobiDB-lite"/>
    </source>
</evidence>
<feature type="domain" description="Putative Flp pilus-assembly TadG-like N-terminal" evidence="3">
    <location>
        <begin position="14"/>
        <end position="61"/>
    </location>
</feature>
<dbReference type="Pfam" id="PF26571">
    <property type="entry name" value="VldE"/>
    <property type="match status" value="1"/>
</dbReference>
<sequence>MNFPSRGNAADDEGQATLFLVIGLMFSLLAVMSLFVRLGNANDLRSQAQTAADAAALAAAGNTQDRMAYALAGGDAIHFSSWNESSGEAAADRYARKNRGVVTDVRVSDNMYGFSGNHIRVVVRGAQCQRELKDDRSRNWGDTTCDGTEKEKKIETFSGEAAAVARVDAPNCSLRKVSPFSEEVRPFCAGKWIYNVADARSVIRVKLVDKEGKYLFDPTGGVTGDVSNLAGGSMGPCDAPAGGGNLTPLMCATHKAILKKFPPLIAKGPGCYRSNGGIAGGGEHPKGRACDYMVSSGMATGADKALGDATAAWIQQNADKLGIMYIIWAQKIWSPQRASEGWRSMEDRGSPTQNHYDHVHVSVN</sequence>
<reference evidence="5 6" key="1">
    <citation type="submission" date="2018-03" db="EMBL/GenBank/DDBJ databases">
        <title>Genomic Encyclopedia of Archaeal and Bacterial Type Strains, Phase II (KMG-II): from individual species to whole genera.</title>
        <authorList>
            <person name="Goeker M."/>
        </authorList>
    </citation>
    <scope>NUCLEOTIDE SEQUENCE [LARGE SCALE GENOMIC DNA]</scope>
    <source>
        <strain evidence="5 6">DSM 45312</strain>
    </source>
</reference>
<dbReference type="InterPro" id="IPR028087">
    <property type="entry name" value="Tad_N"/>
</dbReference>
<evidence type="ECO:0000259" key="3">
    <source>
        <dbReference type="Pfam" id="PF13400"/>
    </source>
</evidence>
<evidence type="ECO:0000313" key="5">
    <source>
        <dbReference type="EMBL" id="PSK91310.1"/>
    </source>
</evidence>
<keyword evidence="2" id="KW-0472">Membrane</keyword>
<protein>
    <submittedName>
        <fullName evidence="5">Putative Flp pilus-assembly TadE/G-like protein</fullName>
    </submittedName>
</protein>
<keyword evidence="6" id="KW-1185">Reference proteome</keyword>
<dbReference type="EMBL" id="PYGA01000020">
    <property type="protein sequence ID" value="PSK91310.1"/>
    <property type="molecule type" value="Genomic_DNA"/>
</dbReference>
<accession>A0A2P8D255</accession>
<keyword evidence="2" id="KW-0812">Transmembrane</keyword>
<comment type="caution">
    <text evidence="5">The sequence shown here is derived from an EMBL/GenBank/DDBJ whole genome shotgun (WGS) entry which is preliminary data.</text>
</comment>
<dbReference type="RefSeq" id="WP_106585574.1">
    <property type="nucleotide sequence ID" value="NZ_PYGA01000020.1"/>
</dbReference>
<dbReference type="Proteomes" id="UP000240542">
    <property type="component" value="Unassembled WGS sequence"/>
</dbReference>
<dbReference type="Pfam" id="PF13400">
    <property type="entry name" value="Tad"/>
    <property type="match status" value="1"/>
</dbReference>
<evidence type="ECO:0000313" key="6">
    <source>
        <dbReference type="Proteomes" id="UP000240542"/>
    </source>
</evidence>
<evidence type="ECO:0000259" key="4">
    <source>
        <dbReference type="Pfam" id="PF26571"/>
    </source>
</evidence>
<proteinExistence type="predicted"/>
<feature type="transmembrane region" description="Helical" evidence="2">
    <location>
        <begin position="16"/>
        <end position="36"/>
    </location>
</feature>
<name>A0A2P8D255_9ACTN</name>
<keyword evidence="2" id="KW-1133">Transmembrane helix</keyword>
<evidence type="ECO:0000256" key="2">
    <source>
        <dbReference type="SAM" id="Phobius"/>
    </source>
</evidence>
<organism evidence="5 6">
    <name type="scientific">Murinocardiopsis flavida</name>
    <dbReference type="NCBI Taxonomy" id="645275"/>
    <lineage>
        <taxon>Bacteria</taxon>
        <taxon>Bacillati</taxon>
        <taxon>Actinomycetota</taxon>
        <taxon>Actinomycetes</taxon>
        <taxon>Streptosporangiales</taxon>
        <taxon>Nocardiopsidaceae</taxon>
        <taxon>Murinocardiopsis</taxon>
    </lineage>
</organism>
<dbReference type="InterPro" id="IPR058593">
    <property type="entry name" value="ARB_07466-like_C"/>
</dbReference>
<feature type="region of interest" description="Disordered" evidence="1">
    <location>
        <begin position="342"/>
        <end position="364"/>
    </location>
</feature>
<feature type="domain" description="ARB-07466-like C-terminal" evidence="4">
    <location>
        <begin position="243"/>
        <end position="356"/>
    </location>
</feature>
<gene>
    <name evidence="5" type="ORF">CLV63_12036</name>
</gene>
<dbReference type="AlphaFoldDB" id="A0A2P8D255"/>
<dbReference type="OrthoDB" id="3419274at2"/>